<feature type="transmembrane region" description="Helical" evidence="9">
    <location>
        <begin position="191"/>
        <end position="211"/>
    </location>
</feature>
<feature type="transmembrane region" description="Helical" evidence="9">
    <location>
        <begin position="310"/>
        <end position="329"/>
    </location>
</feature>
<dbReference type="Proteomes" id="UP000237347">
    <property type="component" value="Unassembled WGS sequence"/>
</dbReference>
<feature type="transmembrane region" description="Helical" evidence="9">
    <location>
        <begin position="412"/>
        <end position="436"/>
    </location>
</feature>
<dbReference type="PANTHER" id="PTHR46431:SF5">
    <property type="entry name" value="EXPRESSED PROTEIN"/>
    <property type="match status" value="1"/>
</dbReference>
<comment type="similarity">
    <text evidence="2 8">Belongs to the MLO family.</text>
</comment>
<evidence type="ECO:0000256" key="2">
    <source>
        <dbReference type="ARBA" id="ARBA00006574"/>
    </source>
</evidence>
<comment type="subcellular location">
    <subcellularLocation>
        <location evidence="1 8">Membrane</location>
        <topology evidence="1 8">Multi-pass membrane protein</topology>
    </subcellularLocation>
</comment>
<reference evidence="11 12" key="1">
    <citation type="journal article" date="2018" name="Sci. Data">
        <title>The draft genome sequence of cork oak.</title>
        <authorList>
            <person name="Ramos A.M."/>
            <person name="Usie A."/>
            <person name="Barbosa P."/>
            <person name="Barros P.M."/>
            <person name="Capote T."/>
            <person name="Chaves I."/>
            <person name="Simoes F."/>
            <person name="Abreu I."/>
            <person name="Carrasquinho I."/>
            <person name="Faro C."/>
            <person name="Guimaraes J.B."/>
            <person name="Mendonca D."/>
            <person name="Nobrega F."/>
            <person name="Rodrigues L."/>
            <person name="Saibo N.J.M."/>
            <person name="Varela M.C."/>
            <person name="Egas C."/>
            <person name="Matos J."/>
            <person name="Miguel C.M."/>
            <person name="Oliveira M.M."/>
            <person name="Ricardo C.P."/>
            <person name="Goncalves S."/>
        </authorList>
    </citation>
    <scope>NUCLEOTIDE SEQUENCE [LARGE SCALE GENOMIC DNA]</scope>
    <source>
        <strain evidence="12">cv. HL8</strain>
    </source>
</reference>
<comment type="function">
    <text evidence="8">May be involved in modulation of pathogen defense and leaf cell death.</text>
</comment>
<dbReference type="Pfam" id="PF09335">
    <property type="entry name" value="VTT_dom"/>
    <property type="match status" value="1"/>
</dbReference>
<keyword evidence="4 8" id="KW-0611">Plant defense</keyword>
<gene>
    <name evidence="11" type="primary">MLO1_5</name>
    <name evidence="8" type="synonym">MLO</name>
    <name evidence="11" type="ORF">CFP56_035932</name>
</gene>
<sequence length="437" mass="49900">MSFQCPSKLVAMLEKDSPSPKEIMGSKQLEIQEEICEPLNANLKDNVEDPDLADVGILNFDDLDINDEGMLGIIRPLLTAFNQDVQVLIPLMQWEATAFGRPVLALVLVASLAFFPVFLIPSGPSMWLSGMIFGYGLGFVIIMRWPNKAEMIRLAGEGSWFHQFKVVALFRVSPFPYTIFNYAIVVTSMRFWPYLCGSVAGMVPEAFLYIYRTDAFRVHFPSINGLSRFHKSHKHTNSSFIYHASMQEGTVSSNGSEHYSNLATNNRRQLLSEDTNSGHCHEISFFKQFRGSVTKSDYTALRLGFIKINVVNCSWYLWLFVVVFLLLNVAGWHSYFWLSFLPVILLLFVGAKLEHIITRLAHEAQAQQEQVTKRTTIDNHEVHNVVEKKAKGHDGTRVKPSDKHFWFSRPALVLDLIHFILFQNSFEIAFFFWILVS</sequence>
<evidence type="ECO:0000313" key="12">
    <source>
        <dbReference type="Proteomes" id="UP000237347"/>
    </source>
</evidence>
<feature type="transmembrane region" description="Helical" evidence="9">
    <location>
        <begin position="166"/>
        <end position="185"/>
    </location>
</feature>
<dbReference type="EMBL" id="PKMF04000647">
    <property type="protein sequence ID" value="KAK7823063.1"/>
    <property type="molecule type" value="Genomic_DNA"/>
</dbReference>
<evidence type="ECO:0000313" key="11">
    <source>
        <dbReference type="EMBL" id="KAK7823063.1"/>
    </source>
</evidence>
<feature type="domain" description="VTT" evidence="10">
    <location>
        <begin position="105"/>
        <end position="211"/>
    </location>
</feature>
<comment type="caution">
    <text evidence="11">The sequence shown here is derived from an EMBL/GenBank/DDBJ whole genome shotgun (WGS) entry which is preliminary data.</text>
</comment>
<dbReference type="GO" id="GO:0006952">
    <property type="term" value="P:defense response"/>
    <property type="evidence" value="ECO:0007669"/>
    <property type="project" value="UniProtKB-KW"/>
</dbReference>
<dbReference type="Pfam" id="PF03094">
    <property type="entry name" value="Mlo"/>
    <property type="match status" value="2"/>
</dbReference>
<evidence type="ECO:0000256" key="3">
    <source>
        <dbReference type="ARBA" id="ARBA00022692"/>
    </source>
</evidence>
<feature type="transmembrane region" description="Helical" evidence="9">
    <location>
        <begin position="126"/>
        <end position="145"/>
    </location>
</feature>
<feature type="transmembrane region" description="Helical" evidence="9">
    <location>
        <begin position="102"/>
        <end position="120"/>
    </location>
</feature>
<evidence type="ECO:0000256" key="5">
    <source>
        <dbReference type="ARBA" id="ARBA00022989"/>
    </source>
</evidence>
<dbReference type="PANTHER" id="PTHR46431">
    <property type="entry name" value="EXPRESSED PROTEIN"/>
    <property type="match status" value="1"/>
</dbReference>
<keyword evidence="12" id="KW-1185">Reference proteome</keyword>
<keyword evidence="8" id="KW-0112">Calmodulin-binding</keyword>
<protein>
    <recommendedName>
        <fullName evidence="8">MLO-like protein</fullName>
    </recommendedName>
</protein>
<dbReference type="AlphaFoldDB" id="A0AAW0J936"/>
<evidence type="ECO:0000256" key="4">
    <source>
        <dbReference type="ARBA" id="ARBA00022821"/>
    </source>
</evidence>
<evidence type="ECO:0000259" key="10">
    <source>
        <dbReference type="Pfam" id="PF09335"/>
    </source>
</evidence>
<comment type="domain">
    <text evidence="8">The C-terminus contains a calmodulin-binding domain, which binds calmodulin in a calcium-dependent fashion.</text>
</comment>
<feature type="transmembrane region" description="Helical" evidence="9">
    <location>
        <begin position="335"/>
        <end position="353"/>
    </location>
</feature>
<dbReference type="GO" id="GO:0016020">
    <property type="term" value="C:membrane"/>
    <property type="evidence" value="ECO:0007669"/>
    <property type="project" value="UniProtKB-SubCell"/>
</dbReference>
<keyword evidence="6 8" id="KW-0472">Membrane</keyword>
<keyword evidence="5 8" id="KW-1133">Transmembrane helix</keyword>
<evidence type="ECO:0000256" key="8">
    <source>
        <dbReference type="RuleBase" id="RU280816"/>
    </source>
</evidence>
<dbReference type="InterPro" id="IPR032816">
    <property type="entry name" value="VTT_dom"/>
</dbReference>
<accession>A0AAW0J936</accession>
<evidence type="ECO:0000256" key="6">
    <source>
        <dbReference type="ARBA" id="ARBA00023136"/>
    </source>
</evidence>
<name>A0AAW0J936_QUESU</name>
<evidence type="ECO:0000256" key="9">
    <source>
        <dbReference type="SAM" id="Phobius"/>
    </source>
</evidence>
<evidence type="ECO:0000256" key="1">
    <source>
        <dbReference type="ARBA" id="ARBA00004141"/>
    </source>
</evidence>
<proteinExistence type="inferred from homology"/>
<keyword evidence="3 8" id="KW-0812">Transmembrane</keyword>
<evidence type="ECO:0000256" key="7">
    <source>
        <dbReference type="ARBA" id="ARBA00023265"/>
    </source>
</evidence>
<keyword evidence="7 8" id="KW-0568">Pathogenesis-related protein</keyword>
<dbReference type="InterPro" id="IPR004326">
    <property type="entry name" value="Mlo"/>
</dbReference>
<organism evidence="11 12">
    <name type="scientific">Quercus suber</name>
    <name type="common">Cork oak</name>
    <dbReference type="NCBI Taxonomy" id="58331"/>
    <lineage>
        <taxon>Eukaryota</taxon>
        <taxon>Viridiplantae</taxon>
        <taxon>Streptophyta</taxon>
        <taxon>Embryophyta</taxon>
        <taxon>Tracheophyta</taxon>
        <taxon>Spermatophyta</taxon>
        <taxon>Magnoliopsida</taxon>
        <taxon>eudicotyledons</taxon>
        <taxon>Gunneridae</taxon>
        <taxon>Pentapetalae</taxon>
        <taxon>rosids</taxon>
        <taxon>fabids</taxon>
        <taxon>Fagales</taxon>
        <taxon>Fagaceae</taxon>
        <taxon>Quercus</taxon>
    </lineage>
</organism>
<dbReference type="GO" id="GO:0005516">
    <property type="term" value="F:calmodulin binding"/>
    <property type="evidence" value="ECO:0007669"/>
    <property type="project" value="UniProtKB-KW"/>
</dbReference>